<evidence type="ECO:0000313" key="2">
    <source>
        <dbReference type="Proteomes" id="UP000824025"/>
    </source>
</evidence>
<dbReference type="Proteomes" id="UP000824025">
    <property type="component" value="Unassembled WGS sequence"/>
</dbReference>
<organism evidence="1 2">
    <name type="scientific">Candidatus Borkfalkia avicola</name>
    <dbReference type="NCBI Taxonomy" id="2838503"/>
    <lineage>
        <taxon>Bacteria</taxon>
        <taxon>Bacillati</taxon>
        <taxon>Bacillota</taxon>
        <taxon>Clostridia</taxon>
        <taxon>Christensenellales</taxon>
        <taxon>Christensenellaceae</taxon>
        <taxon>Candidatus Borkfalkia</taxon>
    </lineage>
</organism>
<sequence length="114" mass="13969">MNRGKKRRELTPHERMRWMYKVQSNQKGRVQFITFLQRQEISPQRFVKFSVYRELTGLQIENRLYYVKSGKLKYCYINRMGCKVTYIYDTIPEWAEPELLELYKQKTAEFNGQK</sequence>
<evidence type="ECO:0000313" key="1">
    <source>
        <dbReference type="EMBL" id="HIZ09873.1"/>
    </source>
</evidence>
<dbReference type="EMBL" id="DXCF01000027">
    <property type="protein sequence ID" value="HIZ09873.1"/>
    <property type="molecule type" value="Genomic_DNA"/>
</dbReference>
<name>A0A9D2D791_9FIRM</name>
<protein>
    <submittedName>
        <fullName evidence="1">Uncharacterized protein</fullName>
    </submittedName>
</protein>
<dbReference type="AlphaFoldDB" id="A0A9D2D791"/>
<accession>A0A9D2D791</accession>
<proteinExistence type="predicted"/>
<reference evidence="1" key="1">
    <citation type="journal article" date="2021" name="PeerJ">
        <title>Extensive microbial diversity within the chicken gut microbiome revealed by metagenomics and culture.</title>
        <authorList>
            <person name="Gilroy R."/>
            <person name="Ravi A."/>
            <person name="Getino M."/>
            <person name="Pursley I."/>
            <person name="Horton D.L."/>
            <person name="Alikhan N.F."/>
            <person name="Baker D."/>
            <person name="Gharbi K."/>
            <person name="Hall N."/>
            <person name="Watson M."/>
            <person name="Adriaenssens E.M."/>
            <person name="Foster-Nyarko E."/>
            <person name="Jarju S."/>
            <person name="Secka A."/>
            <person name="Antonio M."/>
            <person name="Oren A."/>
            <person name="Chaudhuri R.R."/>
            <person name="La Ragione R."/>
            <person name="Hildebrand F."/>
            <person name="Pallen M.J."/>
        </authorList>
    </citation>
    <scope>NUCLEOTIDE SEQUENCE</scope>
    <source>
        <strain evidence="1">CHK192-19661</strain>
    </source>
</reference>
<gene>
    <name evidence="1" type="ORF">H9726_05235</name>
</gene>
<reference evidence="1" key="2">
    <citation type="submission" date="2021-04" db="EMBL/GenBank/DDBJ databases">
        <authorList>
            <person name="Gilroy R."/>
        </authorList>
    </citation>
    <scope>NUCLEOTIDE SEQUENCE</scope>
    <source>
        <strain evidence="1">CHK192-19661</strain>
    </source>
</reference>
<comment type="caution">
    <text evidence="1">The sequence shown here is derived from an EMBL/GenBank/DDBJ whole genome shotgun (WGS) entry which is preliminary data.</text>
</comment>